<evidence type="ECO:0000256" key="1">
    <source>
        <dbReference type="SAM" id="MobiDB-lite"/>
    </source>
</evidence>
<feature type="transmembrane region" description="Helical" evidence="2">
    <location>
        <begin position="42"/>
        <end position="62"/>
    </location>
</feature>
<keyword evidence="2" id="KW-0472">Membrane</keyword>
<accession>A0A2N9LUI0</accession>
<feature type="compositionally biased region" description="Low complexity" evidence="1">
    <location>
        <begin position="67"/>
        <end position="95"/>
    </location>
</feature>
<feature type="compositionally biased region" description="Low complexity" evidence="1">
    <location>
        <begin position="101"/>
        <end position="111"/>
    </location>
</feature>
<feature type="transmembrane region" description="Helical" evidence="2">
    <location>
        <begin position="143"/>
        <end position="161"/>
    </location>
</feature>
<feature type="region of interest" description="Disordered" evidence="1">
    <location>
        <begin position="67"/>
        <end position="122"/>
    </location>
</feature>
<keyword evidence="2" id="KW-0812">Transmembrane</keyword>
<evidence type="ECO:0000313" key="3">
    <source>
        <dbReference type="EMBL" id="SPE26887.1"/>
    </source>
</evidence>
<dbReference type="EMBL" id="OKRB01000115">
    <property type="protein sequence ID" value="SPE26887.1"/>
    <property type="molecule type" value="Genomic_DNA"/>
</dbReference>
<dbReference type="AlphaFoldDB" id="A0A2N9LUI0"/>
<proteinExistence type="predicted"/>
<keyword evidence="2" id="KW-1133">Transmembrane helix</keyword>
<feature type="transmembrane region" description="Helical" evidence="2">
    <location>
        <begin position="260"/>
        <end position="281"/>
    </location>
</feature>
<organism evidence="3 4">
    <name type="scientific">Candidatus Sulfuritelmatomonas gaucii</name>
    <dbReference type="NCBI Taxonomy" id="2043161"/>
    <lineage>
        <taxon>Bacteria</taxon>
        <taxon>Pseudomonadati</taxon>
        <taxon>Acidobacteriota</taxon>
        <taxon>Terriglobia</taxon>
        <taxon>Terriglobales</taxon>
        <taxon>Acidobacteriaceae</taxon>
        <taxon>Candidatus Sulfuritelmatomonas</taxon>
    </lineage>
</organism>
<evidence type="ECO:0000313" key="4">
    <source>
        <dbReference type="Proteomes" id="UP000239735"/>
    </source>
</evidence>
<evidence type="ECO:0000256" key="2">
    <source>
        <dbReference type="SAM" id="Phobius"/>
    </source>
</evidence>
<dbReference type="Proteomes" id="UP000239735">
    <property type="component" value="Unassembled WGS sequence"/>
</dbReference>
<gene>
    <name evidence="3" type="ORF">SBA5_560053</name>
</gene>
<protein>
    <submittedName>
        <fullName evidence="3">Uncharacterized protein</fullName>
    </submittedName>
</protein>
<feature type="transmembrane region" description="Helical" evidence="2">
    <location>
        <begin position="221"/>
        <end position="240"/>
    </location>
</feature>
<name>A0A2N9LUI0_9BACT</name>
<sequence>MPQQAEKLVLSAASQSWVPHVRIFGPGRSPTRSRKWVPHVPILGPGMAAQLLIFSLLLTGIFHAQSAAPPQQPQTSSQQQEPSAQQPQSPSNLPSAPAPSTPSSSQEPSLSDLGFSQQQTQGNPKLQAELNKHTEMLKIHQRLGLITLAPMAAALITGPMAKAKGRNGQTISEPTNANLDFHAALGSATAVLYFTTAYFAIAAPKIPNNPKHGAIRFHEALAFVHGPGMILTPVLGAMAFQQEQNGEKVHGIASLHGPIAIGTVCAYGAAIIAVSWPIHLWGKK</sequence>
<feature type="transmembrane region" description="Helical" evidence="2">
    <location>
        <begin position="181"/>
        <end position="201"/>
    </location>
</feature>
<reference evidence="4" key="1">
    <citation type="submission" date="2018-02" db="EMBL/GenBank/DDBJ databases">
        <authorList>
            <person name="Hausmann B."/>
        </authorList>
    </citation>
    <scope>NUCLEOTIDE SEQUENCE [LARGE SCALE GENOMIC DNA]</scope>
    <source>
        <strain evidence="4">Peat soil MAG SbA5</strain>
    </source>
</reference>